<evidence type="ECO:0000256" key="1">
    <source>
        <dbReference type="SAM" id="MobiDB-lite"/>
    </source>
</evidence>
<proteinExistence type="predicted"/>
<feature type="region of interest" description="Disordered" evidence="1">
    <location>
        <begin position="59"/>
        <end position="112"/>
    </location>
</feature>
<dbReference type="AlphaFoldDB" id="A0A369J9D4"/>
<sequence>MNPHDINYHLMGIPMAVLIQIKQELGIDKDFLAVTEQEKERIVATYQAKIQQESLHNISNSTDQAPDSSATPAPENHGGSEGSVGEHNTTPSSSSTEGVGSPSVGSSLDEFNDTMFSREGDINFERDFGQWFIPDDGFGPGEVPSMRKQYPDFLHSGNSRESNWTA</sequence>
<comment type="caution">
    <text evidence="2">The sequence shown here is derived from an EMBL/GenBank/DDBJ whole genome shotgun (WGS) entry which is preliminary data.</text>
</comment>
<organism evidence="2 3">
    <name type="scientific">Hypsizygus marmoreus</name>
    <name type="common">White beech mushroom</name>
    <name type="synonym">Agaricus marmoreus</name>
    <dbReference type="NCBI Taxonomy" id="39966"/>
    <lineage>
        <taxon>Eukaryota</taxon>
        <taxon>Fungi</taxon>
        <taxon>Dikarya</taxon>
        <taxon>Basidiomycota</taxon>
        <taxon>Agaricomycotina</taxon>
        <taxon>Agaricomycetes</taxon>
        <taxon>Agaricomycetidae</taxon>
        <taxon>Agaricales</taxon>
        <taxon>Tricholomatineae</taxon>
        <taxon>Lyophyllaceae</taxon>
        <taxon>Hypsizygus</taxon>
    </lineage>
</organism>
<feature type="compositionally biased region" description="Low complexity" evidence="1">
    <location>
        <begin position="89"/>
        <end position="107"/>
    </location>
</feature>
<protein>
    <submittedName>
        <fullName evidence="2">Uncharacterized protein</fullName>
    </submittedName>
</protein>
<evidence type="ECO:0000313" key="3">
    <source>
        <dbReference type="Proteomes" id="UP000076154"/>
    </source>
</evidence>
<reference evidence="2" key="1">
    <citation type="submission" date="2018-04" db="EMBL/GenBank/DDBJ databases">
        <title>Whole genome sequencing of Hypsizygus marmoreus.</title>
        <authorList>
            <person name="Choi I.-G."/>
            <person name="Min B."/>
            <person name="Kim J.-G."/>
            <person name="Kim S."/>
            <person name="Oh Y.-L."/>
            <person name="Kong W.-S."/>
            <person name="Park H."/>
            <person name="Jeong J."/>
            <person name="Song E.-S."/>
        </authorList>
    </citation>
    <scope>NUCLEOTIDE SEQUENCE [LARGE SCALE GENOMIC DNA]</scope>
    <source>
        <strain evidence="2">51987-8</strain>
    </source>
</reference>
<evidence type="ECO:0000313" key="2">
    <source>
        <dbReference type="EMBL" id="RDB18488.1"/>
    </source>
</evidence>
<accession>A0A369J9D4</accession>
<keyword evidence="3" id="KW-1185">Reference proteome</keyword>
<feature type="compositionally biased region" description="Polar residues" evidence="1">
    <location>
        <begin position="156"/>
        <end position="166"/>
    </location>
</feature>
<gene>
    <name evidence="2" type="ORF">Hypma_000244</name>
</gene>
<feature type="region of interest" description="Disordered" evidence="1">
    <location>
        <begin position="135"/>
        <end position="166"/>
    </location>
</feature>
<dbReference type="OrthoDB" id="5600002at2759"/>
<dbReference type="InParanoid" id="A0A369J9D4"/>
<dbReference type="EMBL" id="LUEZ02000101">
    <property type="protein sequence ID" value="RDB18488.1"/>
    <property type="molecule type" value="Genomic_DNA"/>
</dbReference>
<feature type="compositionally biased region" description="Polar residues" evidence="1">
    <location>
        <begin position="59"/>
        <end position="71"/>
    </location>
</feature>
<dbReference type="Proteomes" id="UP000076154">
    <property type="component" value="Unassembled WGS sequence"/>
</dbReference>
<name>A0A369J9D4_HYPMA</name>